<dbReference type="AlphaFoldDB" id="A0A6A6W9V4"/>
<evidence type="ECO:0000313" key="14">
    <source>
        <dbReference type="Proteomes" id="UP000799437"/>
    </source>
</evidence>
<dbReference type="GO" id="GO:0009044">
    <property type="term" value="F:xylan 1,4-beta-xylosidase activity"/>
    <property type="evidence" value="ECO:0007669"/>
    <property type="project" value="UniProtKB-EC"/>
</dbReference>
<dbReference type="Pfam" id="PF01915">
    <property type="entry name" value="Glyco_hydro_3_C"/>
    <property type="match status" value="1"/>
</dbReference>
<sequence>MAFSGPGVPPLATNYSDFRQTVANVLINTPVRPLPDCSIEPLSSIGICDDSKSPYDRAVSLISELTLEEKINHTIFVMPGVERLGLPPFILWNEALHGVAISIGVNFSVDGGAYSSATSFPQPILTAAAFDDDLVFDVADAISTEARAFANAGHAGLDYWTPNVNPFKDPRWGRGPETPGEDAFRVAEYAKAFIRGMEGPLGNKYRKTVATCKHFAGNDLDNTHDGVTRYNFDAKIGLQDLAEYYLHPFEACTRDAKAGSVMCAYNSVNGIPQCADGWLMEDVVRKHWGWTEPDNYINGDCFALDVVFNSTDGHGFGATEIEAVEAILRAGTDTDCGVYFSTWLPGAVAAKPELEVLIDKALERVFASFVRLGYFDNAAAQPYRQIDASYINVPQSQDLARKAATSGMTLLKNDHNTLPLHTSTTRPITVALVGDWANATTQMLGGYSGIPPHIKSPLSAFQTVPGVTVNFVSSILDSEPVLAAANTSDITIYIGGIDQTVETEGSDRSTIAWNTTQLSLLSALADNPKPLIVVQTGGGQVDDSALLAHAGVSSILWAGYPGQEGGRAITDIIFGVVAPAGRLPVTQYPASYISLAPTDMNLRPDNASNPGRTYQWYTGTPVLPFGFGLHYTSFDVDAHLDLPDTALAGLSTHTLVDACKASGYTYLDTCPFAVLHTTVRNTGSTLSDYVALAFISGAYGPAPYPNKALVAYQRFHDVAPGTKNVHELKLTIGSLARWNEKGERVLYPSKYKIAIDVDKKCEVEFEVQGEEVVLETLPAMRT</sequence>
<evidence type="ECO:0000256" key="5">
    <source>
        <dbReference type="ARBA" id="ARBA00022801"/>
    </source>
</evidence>
<keyword evidence="3" id="KW-0858">Xylan degradation</keyword>
<evidence type="ECO:0000256" key="4">
    <source>
        <dbReference type="ARBA" id="ARBA00022729"/>
    </source>
</evidence>
<feature type="domain" description="Fibronectin type III-like" evidence="12">
    <location>
        <begin position="689"/>
        <end position="759"/>
    </location>
</feature>
<dbReference type="GO" id="GO:0045493">
    <property type="term" value="P:xylan catabolic process"/>
    <property type="evidence" value="ECO:0007669"/>
    <property type="project" value="UniProtKB-UniPathway"/>
</dbReference>
<evidence type="ECO:0000256" key="8">
    <source>
        <dbReference type="ARBA" id="ARBA00023295"/>
    </source>
</evidence>
<keyword evidence="5" id="KW-0378">Hydrolase</keyword>
<evidence type="ECO:0000256" key="1">
    <source>
        <dbReference type="ARBA" id="ARBA00004851"/>
    </source>
</evidence>
<dbReference type="InterPro" id="IPR017853">
    <property type="entry name" value="GH"/>
</dbReference>
<dbReference type="InterPro" id="IPR001764">
    <property type="entry name" value="Glyco_hydro_3_N"/>
</dbReference>
<dbReference type="GO" id="GO:0031222">
    <property type="term" value="P:arabinan catabolic process"/>
    <property type="evidence" value="ECO:0007669"/>
    <property type="project" value="TreeGrafter"/>
</dbReference>
<evidence type="ECO:0000313" key="13">
    <source>
        <dbReference type="EMBL" id="KAF2759632.1"/>
    </source>
</evidence>
<dbReference type="InterPro" id="IPR002772">
    <property type="entry name" value="Glyco_hydro_3_C"/>
</dbReference>
<dbReference type="InterPro" id="IPR044993">
    <property type="entry name" value="BXL"/>
</dbReference>
<keyword evidence="8" id="KW-0326">Glycosidase</keyword>
<evidence type="ECO:0000256" key="11">
    <source>
        <dbReference type="ARBA" id="ARBA00026107"/>
    </source>
</evidence>
<evidence type="ECO:0000256" key="10">
    <source>
        <dbReference type="ARBA" id="ARBA00024574"/>
    </source>
</evidence>
<dbReference type="InterPro" id="IPR013783">
    <property type="entry name" value="Ig-like_fold"/>
</dbReference>
<keyword evidence="7" id="KW-0119">Carbohydrate metabolism</keyword>
<keyword evidence="4" id="KW-0732">Signal</keyword>
<keyword evidence="14" id="KW-1185">Reference proteome</keyword>
<dbReference type="SUPFAM" id="SSF51445">
    <property type="entry name" value="(Trans)glycosidases"/>
    <property type="match status" value="1"/>
</dbReference>
<dbReference type="EC" id="3.2.1.37" evidence="11"/>
<proteinExistence type="inferred from homology"/>
<dbReference type="InterPro" id="IPR036881">
    <property type="entry name" value="Glyco_hydro_3_C_sf"/>
</dbReference>
<dbReference type="Pfam" id="PF00933">
    <property type="entry name" value="Glyco_hydro_3"/>
    <property type="match status" value="1"/>
</dbReference>
<dbReference type="Gene3D" id="3.20.20.300">
    <property type="entry name" value="Glycoside hydrolase, family 3, N-terminal domain"/>
    <property type="match status" value="1"/>
</dbReference>
<dbReference type="Gene3D" id="2.60.40.10">
    <property type="entry name" value="Immunoglobulins"/>
    <property type="match status" value="1"/>
</dbReference>
<organism evidence="13 14">
    <name type="scientific">Pseudovirgaria hyperparasitica</name>
    <dbReference type="NCBI Taxonomy" id="470096"/>
    <lineage>
        <taxon>Eukaryota</taxon>
        <taxon>Fungi</taxon>
        <taxon>Dikarya</taxon>
        <taxon>Ascomycota</taxon>
        <taxon>Pezizomycotina</taxon>
        <taxon>Dothideomycetes</taxon>
        <taxon>Dothideomycetes incertae sedis</taxon>
        <taxon>Acrospermales</taxon>
        <taxon>Acrospermaceae</taxon>
        <taxon>Pseudovirgaria</taxon>
    </lineage>
</organism>
<comment type="catalytic activity">
    <reaction evidence="10">
        <text>Hydrolysis of (1-&gt;4)-beta-D-xylans, to remove successive D-xylose residues from the non-reducing termini.</text>
        <dbReference type="EC" id="3.2.1.37"/>
    </reaction>
</comment>
<dbReference type="PANTHER" id="PTHR42721:SF3">
    <property type="entry name" value="BETA-D-XYLOSIDASE 5-RELATED"/>
    <property type="match status" value="1"/>
</dbReference>
<evidence type="ECO:0000259" key="12">
    <source>
        <dbReference type="SMART" id="SM01217"/>
    </source>
</evidence>
<dbReference type="Gene3D" id="3.40.50.1700">
    <property type="entry name" value="Glycoside hydrolase family 3 C-terminal domain"/>
    <property type="match status" value="1"/>
</dbReference>
<protein>
    <recommendedName>
        <fullName evidence="11">xylan 1,4-beta-xylosidase</fullName>
        <ecNumber evidence="11">3.2.1.37</ecNumber>
    </recommendedName>
</protein>
<dbReference type="RefSeq" id="XP_033602083.1">
    <property type="nucleotide sequence ID" value="XM_033748094.1"/>
</dbReference>
<evidence type="ECO:0000256" key="3">
    <source>
        <dbReference type="ARBA" id="ARBA00022651"/>
    </source>
</evidence>
<accession>A0A6A6W9V4</accession>
<keyword evidence="9" id="KW-0624">Polysaccharide degradation</keyword>
<dbReference type="GeneID" id="54489148"/>
<evidence type="ECO:0000256" key="2">
    <source>
        <dbReference type="ARBA" id="ARBA00005336"/>
    </source>
</evidence>
<reference evidence="13" key="1">
    <citation type="journal article" date="2020" name="Stud. Mycol.">
        <title>101 Dothideomycetes genomes: a test case for predicting lifestyles and emergence of pathogens.</title>
        <authorList>
            <person name="Haridas S."/>
            <person name="Albert R."/>
            <person name="Binder M."/>
            <person name="Bloem J."/>
            <person name="Labutti K."/>
            <person name="Salamov A."/>
            <person name="Andreopoulos B."/>
            <person name="Baker S."/>
            <person name="Barry K."/>
            <person name="Bills G."/>
            <person name="Bluhm B."/>
            <person name="Cannon C."/>
            <person name="Castanera R."/>
            <person name="Culley D."/>
            <person name="Daum C."/>
            <person name="Ezra D."/>
            <person name="Gonzalez J."/>
            <person name="Henrissat B."/>
            <person name="Kuo A."/>
            <person name="Liang C."/>
            <person name="Lipzen A."/>
            <person name="Lutzoni F."/>
            <person name="Magnuson J."/>
            <person name="Mondo S."/>
            <person name="Nolan M."/>
            <person name="Ohm R."/>
            <person name="Pangilinan J."/>
            <person name="Park H.-J."/>
            <person name="Ramirez L."/>
            <person name="Alfaro M."/>
            <person name="Sun H."/>
            <person name="Tritt A."/>
            <person name="Yoshinaga Y."/>
            <person name="Zwiers L.-H."/>
            <person name="Turgeon B."/>
            <person name="Goodwin S."/>
            <person name="Spatafora J."/>
            <person name="Crous P."/>
            <person name="Grigoriev I."/>
        </authorList>
    </citation>
    <scope>NUCLEOTIDE SEQUENCE</scope>
    <source>
        <strain evidence="13">CBS 121739</strain>
    </source>
</reference>
<dbReference type="OrthoDB" id="47059at2759"/>
<dbReference type="UniPathway" id="UPA00114"/>
<dbReference type="SMART" id="SM01217">
    <property type="entry name" value="Fn3_like"/>
    <property type="match status" value="1"/>
</dbReference>
<comment type="pathway">
    <text evidence="1">Glycan degradation; xylan degradation.</text>
</comment>
<gene>
    <name evidence="13" type="ORF">EJ05DRAFT_509361</name>
</gene>
<comment type="similarity">
    <text evidence="2">Belongs to the glycosyl hydrolase 3 family.</text>
</comment>
<evidence type="ECO:0000256" key="6">
    <source>
        <dbReference type="ARBA" id="ARBA00023180"/>
    </source>
</evidence>
<dbReference type="Proteomes" id="UP000799437">
    <property type="component" value="Unassembled WGS sequence"/>
</dbReference>
<dbReference type="PANTHER" id="PTHR42721">
    <property type="entry name" value="SUGAR HYDROLASE-RELATED"/>
    <property type="match status" value="1"/>
</dbReference>
<dbReference type="SUPFAM" id="SSF52279">
    <property type="entry name" value="Beta-D-glucan exohydrolase, C-terminal domain"/>
    <property type="match status" value="1"/>
</dbReference>
<evidence type="ECO:0000256" key="9">
    <source>
        <dbReference type="ARBA" id="ARBA00023326"/>
    </source>
</evidence>
<keyword evidence="6" id="KW-0325">Glycoprotein</keyword>
<dbReference type="InterPro" id="IPR036962">
    <property type="entry name" value="Glyco_hydro_3_N_sf"/>
</dbReference>
<name>A0A6A6W9V4_9PEZI</name>
<evidence type="ECO:0000256" key="7">
    <source>
        <dbReference type="ARBA" id="ARBA00023277"/>
    </source>
</evidence>
<dbReference type="GO" id="GO:0046556">
    <property type="term" value="F:alpha-L-arabinofuranosidase activity"/>
    <property type="evidence" value="ECO:0007669"/>
    <property type="project" value="TreeGrafter"/>
</dbReference>
<dbReference type="InterPro" id="IPR026891">
    <property type="entry name" value="Fn3-like"/>
</dbReference>
<dbReference type="EMBL" id="ML996569">
    <property type="protein sequence ID" value="KAF2759632.1"/>
    <property type="molecule type" value="Genomic_DNA"/>
</dbReference>